<feature type="chain" id="PRO_5028809293" evidence="1">
    <location>
        <begin position="20"/>
        <end position="147"/>
    </location>
</feature>
<evidence type="ECO:0000256" key="1">
    <source>
        <dbReference type="SAM" id="SignalP"/>
    </source>
</evidence>
<protein>
    <submittedName>
        <fullName evidence="2">Uncharacterized protein</fullName>
    </submittedName>
</protein>
<dbReference type="EMBL" id="CP061038">
    <property type="protein sequence ID" value="QNQ09630.1"/>
    <property type="molecule type" value="Genomic_DNA"/>
</dbReference>
<dbReference type="Proteomes" id="UP000516148">
    <property type="component" value="Chromosome"/>
</dbReference>
<keyword evidence="1" id="KW-0732">Signal</keyword>
<accession>A0A7H0LIX7</accession>
<keyword evidence="3" id="KW-1185">Reference proteome</keyword>
<evidence type="ECO:0000313" key="2">
    <source>
        <dbReference type="EMBL" id="QNQ09630.1"/>
    </source>
</evidence>
<proteinExistence type="predicted"/>
<dbReference type="AlphaFoldDB" id="A0A7H0LIX7"/>
<name>A0A7H0LIX7_9SPHN</name>
<organism evidence="2 3">
    <name type="scientific">Sphingomonas alpina</name>
    <dbReference type="NCBI Taxonomy" id="653931"/>
    <lineage>
        <taxon>Bacteria</taxon>
        <taxon>Pseudomonadati</taxon>
        <taxon>Pseudomonadota</taxon>
        <taxon>Alphaproteobacteria</taxon>
        <taxon>Sphingomonadales</taxon>
        <taxon>Sphingomonadaceae</taxon>
        <taxon>Sphingomonas</taxon>
    </lineage>
</organism>
<dbReference type="RefSeq" id="WP_187761941.1">
    <property type="nucleotide sequence ID" value="NZ_CP061038.1"/>
</dbReference>
<evidence type="ECO:0000313" key="3">
    <source>
        <dbReference type="Proteomes" id="UP000516148"/>
    </source>
</evidence>
<reference evidence="2 3" key="1">
    <citation type="submission" date="2020-09" db="EMBL/GenBank/DDBJ databases">
        <title>Sphingomonas sp., a new species isolated from pork steak.</title>
        <authorList>
            <person name="Heidler von Heilborn D."/>
        </authorList>
    </citation>
    <scope>NUCLEOTIDE SEQUENCE [LARGE SCALE GENOMIC DNA]</scope>
    <source>
        <strain evidence="3">S8-3T</strain>
    </source>
</reference>
<gene>
    <name evidence="2" type="ORF">H3Z74_23905</name>
</gene>
<feature type="signal peptide" evidence="1">
    <location>
        <begin position="1"/>
        <end position="19"/>
    </location>
</feature>
<sequence length="147" mass="15751">MRLTLLLSLGLAMTTPVMAQDRVPDTERSADKLARTLSDPAVQDGIAGIIGDLANAILDTRVGPLARYTDPQDDVRSDDTLGTLVRRDDPAFDRDLHDQTRNAVAAAGTVAGDAATMSGELRATANRLRRVLKSARDGEKARSSHDN</sequence>
<dbReference type="KEGG" id="spap:H3Z74_23905"/>